<organism evidence="1 2">
    <name type="scientific">Sutcliffiella tianshenii</name>
    <dbReference type="NCBI Taxonomy" id="1463404"/>
    <lineage>
        <taxon>Bacteria</taxon>
        <taxon>Bacillati</taxon>
        <taxon>Bacillota</taxon>
        <taxon>Bacilli</taxon>
        <taxon>Bacillales</taxon>
        <taxon>Bacillaceae</taxon>
        <taxon>Sutcliffiella</taxon>
    </lineage>
</organism>
<protein>
    <recommendedName>
        <fullName evidence="3">DUF3888 domain-containing protein</fullName>
    </recommendedName>
</protein>
<sequence length="148" mass="16795">MIIKYATALIFSIHFLVPFPLIEPQATAMPKPPEQSREELYHDMFLTLLSKDINEAVANYYSDYLTTSPMVHGYMVDVVSAEREGGYRSFGFTVTLEVTPVVGPHLSVGIERLIFDIGPRGGKLLEYEHLETHELPDNWKHIMKNSSP</sequence>
<accession>A0ABS2P2I3</accession>
<comment type="caution">
    <text evidence="1">The sequence shown here is derived from an EMBL/GenBank/DDBJ whole genome shotgun (WGS) entry which is preliminary data.</text>
</comment>
<evidence type="ECO:0000313" key="2">
    <source>
        <dbReference type="Proteomes" id="UP000737402"/>
    </source>
</evidence>
<dbReference type="RefSeq" id="WP_204417860.1">
    <property type="nucleotide sequence ID" value="NZ_JAFBED010000006.1"/>
</dbReference>
<name>A0ABS2P2I3_9BACI</name>
<dbReference type="InterPro" id="IPR024984">
    <property type="entry name" value="DUF3888"/>
</dbReference>
<evidence type="ECO:0000313" key="1">
    <source>
        <dbReference type="EMBL" id="MBM7621161.1"/>
    </source>
</evidence>
<dbReference type="EMBL" id="JAFBED010000006">
    <property type="protein sequence ID" value="MBM7621161.1"/>
    <property type="molecule type" value="Genomic_DNA"/>
</dbReference>
<keyword evidence="2" id="KW-1185">Reference proteome</keyword>
<evidence type="ECO:0008006" key="3">
    <source>
        <dbReference type="Google" id="ProtNLM"/>
    </source>
</evidence>
<dbReference type="Pfam" id="PF13027">
    <property type="entry name" value="DUF3888"/>
    <property type="match status" value="1"/>
</dbReference>
<dbReference type="Proteomes" id="UP000737402">
    <property type="component" value="Unassembled WGS sequence"/>
</dbReference>
<gene>
    <name evidence="1" type="ORF">JOC95_003034</name>
</gene>
<proteinExistence type="predicted"/>
<reference evidence="1 2" key="1">
    <citation type="submission" date="2021-01" db="EMBL/GenBank/DDBJ databases">
        <title>Genomic Encyclopedia of Type Strains, Phase IV (KMG-IV): sequencing the most valuable type-strain genomes for metagenomic binning, comparative biology and taxonomic classification.</title>
        <authorList>
            <person name="Goeker M."/>
        </authorList>
    </citation>
    <scope>NUCLEOTIDE SEQUENCE [LARGE SCALE GENOMIC DNA]</scope>
    <source>
        <strain evidence="1 2">DSM 25879</strain>
    </source>
</reference>